<dbReference type="InterPro" id="IPR029063">
    <property type="entry name" value="SAM-dependent_MTases_sf"/>
</dbReference>
<keyword evidence="1 5" id="KW-0489">Methyltransferase</keyword>
<evidence type="ECO:0000256" key="1">
    <source>
        <dbReference type="ARBA" id="ARBA00022603"/>
    </source>
</evidence>
<accession>A0A938XV64</accession>
<dbReference type="GO" id="GO:0003677">
    <property type="term" value="F:DNA binding"/>
    <property type="evidence" value="ECO:0007669"/>
    <property type="project" value="TreeGrafter"/>
</dbReference>
<dbReference type="EC" id="2.1.1.37" evidence="7"/>
<organism evidence="8 9">
    <name type="scientific">Halanaerobacter jeridensis</name>
    <dbReference type="NCBI Taxonomy" id="706427"/>
    <lineage>
        <taxon>Bacteria</taxon>
        <taxon>Bacillati</taxon>
        <taxon>Bacillota</taxon>
        <taxon>Clostridia</taxon>
        <taxon>Halanaerobiales</taxon>
        <taxon>Halobacteroidaceae</taxon>
        <taxon>Halanaerobacter</taxon>
    </lineage>
</organism>
<evidence type="ECO:0000313" key="8">
    <source>
        <dbReference type="EMBL" id="MBM7558115.1"/>
    </source>
</evidence>
<dbReference type="GO" id="GO:0009307">
    <property type="term" value="P:DNA restriction-modification system"/>
    <property type="evidence" value="ECO:0007669"/>
    <property type="project" value="UniProtKB-KW"/>
</dbReference>
<comment type="caution">
    <text evidence="8">The sequence shown here is derived from an EMBL/GenBank/DDBJ whole genome shotgun (WGS) entry which is preliminary data.</text>
</comment>
<dbReference type="InterPro" id="IPR018117">
    <property type="entry name" value="C5_DNA_meth_AS"/>
</dbReference>
<name>A0A938XV64_9FIRM</name>
<dbReference type="SUPFAM" id="SSF53335">
    <property type="entry name" value="S-adenosyl-L-methionine-dependent methyltransferases"/>
    <property type="match status" value="1"/>
</dbReference>
<keyword evidence="9" id="KW-1185">Reference proteome</keyword>
<keyword evidence="4" id="KW-0680">Restriction system</keyword>
<gene>
    <name evidence="8" type="ORF">JOC47_002985</name>
</gene>
<dbReference type="PROSITE" id="PS00094">
    <property type="entry name" value="C5_MTASE_1"/>
    <property type="match status" value="1"/>
</dbReference>
<dbReference type="Gene3D" id="3.90.120.10">
    <property type="entry name" value="DNA Methylase, subunit A, domain 2"/>
    <property type="match status" value="2"/>
</dbReference>
<dbReference type="Proteomes" id="UP000774000">
    <property type="component" value="Unassembled WGS sequence"/>
</dbReference>
<dbReference type="Pfam" id="PF00145">
    <property type="entry name" value="DNA_methylase"/>
    <property type="match status" value="2"/>
</dbReference>
<dbReference type="GO" id="GO:0032259">
    <property type="term" value="P:methylation"/>
    <property type="evidence" value="ECO:0007669"/>
    <property type="project" value="UniProtKB-KW"/>
</dbReference>
<protein>
    <recommendedName>
        <fullName evidence="7">Cytosine-specific methyltransferase</fullName>
        <ecNumber evidence="7">2.1.1.37</ecNumber>
    </recommendedName>
</protein>
<dbReference type="PANTHER" id="PTHR10629:SF52">
    <property type="entry name" value="DNA (CYTOSINE-5)-METHYLTRANSFERASE 1"/>
    <property type="match status" value="1"/>
</dbReference>
<evidence type="ECO:0000256" key="3">
    <source>
        <dbReference type="ARBA" id="ARBA00022691"/>
    </source>
</evidence>
<evidence type="ECO:0000256" key="4">
    <source>
        <dbReference type="ARBA" id="ARBA00022747"/>
    </source>
</evidence>
<dbReference type="InterPro" id="IPR001525">
    <property type="entry name" value="C5_MeTfrase"/>
</dbReference>
<keyword evidence="2 5" id="KW-0808">Transferase</keyword>
<evidence type="ECO:0000256" key="2">
    <source>
        <dbReference type="ARBA" id="ARBA00022679"/>
    </source>
</evidence>
<dbReference type="PROSITE" id="PS51679">
    <property type="entry name" value="SAM_MT_C5"/>
    <property type="match status" value="1"/>
</dbReference>
<dbReference type="GO" id="GO:0044027">
    <property type="term" value="P:negative regulation of gene expression via chromosomal CpG island methylation"/>
    <property type="evidence" value="ECO:0007669"/>
    <property type="project" value="TreeGrafter"/>
</dbReference>
<comment type="similarity">
    <text evidence="5 6">Belongs to the class I-like SAM-binding methyltransferase superfamily. C5-methyltransferase family.</text>
</comment>
<dbReference type="AlphaFoldDB" id="A0A938XV64"/>
<evidence type="ECO:0000313" key="9">
    <source>
        <dbReference type="Proteomes" id="UP000774000"/>
    </source>
</evidence>
<dbReference type="PRINTS" id="PR00105">
    <property type="entry name" value="C5METTRFRASE"/>
</dbReference>
<dbReference type="GO" id="GO:0003886">
    <property type="term" value="F:DNA (cytosine-5-)-methyltransferase activity"/>
    <property type="evidence" value="ECO:0007669"/>
    <property type="project" value="UniProtKB-EC"/>
</dbReference>
<evidence type="ECO:0000256" key="5">
    <source>
        <dbReference type="PROSITE-ProRule" id="PRU01016"/>
    </source>
</evidence>
<evidence type="ECO:0000256" key="6">
    <source>
        <dbReference type="RuleBase" id="RU000416"/>
    </source>
</evidence>
<comment type="catalytic activity">
    <reaction evidence="7">
        <text>a 2'-deoxycytidine in DNA + S-adenosyl-L-methionine = a 5-methyl-2'-deoxycytidine in DNA + S-adenosyl-L-homocysteine + H(+)</text>
        <dbReference type="Rhea" id="RHEA:13681"/>
        <dbReference type="Rhea" id="RHEA-COMP:11369"/>
        <dbReference type="Rhea" id="RHEA-COMP:11370"/>
        <dbReference type="ChEBI" id="CHEBI:15378"/>
        <dbReference type="ChEBI" id="CHEBI:57856"/>
        <dbReference type="ChEBI" id="CHEBI:59789"/>
        <dbReference type="ChEBI" id="CHEBI:85452"/>
        <dbReference type="ChEBI" id="CHEBI:85454"/>
        <dbReference type="EC" id="2.1.1.37"/>
    </reaction>
</comment>
<dbReference type="EMBL" id="JAFBDQ010000026">
    <property type="protein sequence ID" value="MBM7558115.1"/>
    <property type="molecule type" value="Genomic_DNA"/>
</dbReference>
<dbReference type="RefSeq" id="WP_204703124.1">
    <property type="nucleotide sequence ID" value="NZ_JAFBDQ010000026.1"/>
</dbReference>
<feature type="active site" evidence="5">
    <location>
        <position position="76"/>
    </location>
</feature>
<sequence>MKYKAIDLFCGAGGFSKGFEMSDKFEILKGYDINEEALETFNFNHSAEGVNYDITGEVPEELKDAKIDIVIGSPPCQGFSDAKGSRNVGDHRNNLVFHFIRWVKEINPDIVVMENVSGIMTISDDFINDIENEYEKSGYNLNYSILNCAEFGVPQKRKRTIFIATKKGYPKPTIPHPTSKKQLNLLTKSNNEYVADVLVGEAISDLPSPTKNGISNYDIKPKNEYQEIMREKSNKIYNHIAKEPREKDMFIVEKIPEGKMYRSTRFGEKYVGVWNLFQSEFTYEQRLVLWFIARHRGRKAYKATDKSGPDYIKEKTIINSFKKQKVLNEAAKYGFEKVIDEGININKDNIRKLKDKGWLRSKDVNGEIAYDLNSQSGIRPRYMRLNREDKSNTILTTDFNAREKLHPVENRGLSLREGARIQSFPDDFIFKGDFKAIAKQIGNAVPPLLAKQIALHVEKFLEIENEEAI</sequence>
<dbReference type="InterPro" id="IPR031303">
    <property type="entry name" value="C5_meth_CS"/>
</dbReference>
<dbReference type="Gene3D" id="3.40.50.150">
    <property type="entry name" value="Vaccinia Virus protein VP39"/>
    <property type="match status" value="1"/>
</dbReference>
<reference evidence="8" key="1">
    <citation type="submission" date="2021-01" db="EMBL/GenBank/DDBJ databases">
        <title>Genomic Encyclopedia of Type Strains, Phase IV (KMG-IV): sequencing the most valuable type-strain genomes for metagenomic binning, comparative biology and taxonomic classification.</title>
        <authorList>
            <person name="Goeker M."/>
        </authorList>
    </citation>
    <scope>NUCLEOTIDE SEQUENCE</scope>
    <source>
        <strain evidence="8">DSM 23230</strain>
    </source>
</reference>
<dbReference type="InterPro" id="IPR050390">
    <property type="entry name" value="C5-Methyltransferase"/>
</dbReference>
<keyword evidence="3 5" id="KW-0949">S-adenosyl-L-methionine</keyword>
<proteinExistence type="inferred from homology"/>
<dbReference type="NCBIfam" id="TIGR00675">
    <property type="entry name" value="dcm"/>
    <property type="match status" value="1"/>
</dbReference>
<dbReference type="PANTHER" id="PTHR10629">
    <property type="entry name" value="CYTOSINE-SPECIFIC METHYLTRANSFERASE"/>
    <property type="match status" value="1"/>
</dbReference>
<evidence type="ECO:0000256" key="7">
    <source>
        <dbReference type="RuleBase" id="RU000417"/>
    </source>
</evidence>
<dbReference type="PROSITE" id="PS00095">
    <property type="entry name" value="C5_MTASE_2"/>
    <property type="match status" value="1"/>
</dbReference>